<dbReference type="PANTHER" id="PTHR30353:SF0">
    <property type="entry name" value="TRANSMEMBRANE PROTEIN"/>
    <property type="match status" value="1"/>
</dbReference>
<keyword evidence="5 7" id="KW-1133">Transmembrane helix</keyword>
<evidence type="ECO:0000313" key="10">
    <source>
        <dbReference type="Proteomes" id="UP001321804"/>
    </source>
</evidence>
<keyword evidence="4 7" id="KW-0812">Transmembrane</keyword>
<feature type="transmembrane region" description="Helical" evidence="7">
    <location>
        <begin position="21"/>
        <end position="45"/>
    </location>
</feature>
<dbReference type="Pfam" id="PF09335">
    <property type="entry name" value="VTT_dom"/>
    <property type="match status" value="1"/>
</dbReference>
<feature type="transmembrane region" description="Helical" evidence="7">
    <location>
        <begin position="65"/>
        <end position="84"/>
    </location>
</feature>
<comment type="subcellular location">
    <subcellularLocation>
        <location evidence="1 7">Cell membrane</location>
        <topology evidence="1 7">Multi-pass membrane protein</topology>
    </subcellularLocation>
</comment>
<dbReference type="PANTHER" id="PTHR30353">
    <property type="entry name" value="INNER MEMBRANE PROTEIN DEDA-RELATED"/>
    <property type="match status" value="1"/>
</dbReference>
<dbReference type="AlphaFoldDB" id="A0AAU9CQB5"/>
<organism evidence="9 10">
    <name type="scientific">Xylocopilactobacillus apis</name>
    <dbReference type="NCBI Taxonomy" id="2932183"/>
    <lineage>
        <taxon>Bacteria</taxon>
        <taxon>Bacillati</taxon>
        <taxon>Bacillota</taxon>
        <taxon>Bacilli</taxon>
        <taxon>Lactobacillales</taxon>
        <taxon>Lactobacillaceae</taxon>
        <taxon>Xylocopilactobacillus</taxon>
    </lineage>
</organism>
<dbReference type="InterPro" id="IPR032816">
    <property type="entry name" value="VTT_dom"/>
</dbReference>
<dbReference type="RefSeq" id="WP_317697993.1">
    <property type="nucleotide sequence ID" value="NZ_AP026801.1"/>
</dbReference>
<accession>A0AAU9CQB5</accession>
<dbReference type="Proteomes" id="UP001321804">
    <property type="component" value="Chromosome"/>
</dbReference>
<keyword evidence="10" id="KW-1185">Reference proteome</keyword>
<evidence type="ECO:0000256" key="5">
    <source>
        <dbReference type="ARBA" id="ARBA00022989"/>
    </source>
</evidence>
<keyword evidence="6 7" id="KW-0472">Membrane</keyword>
<feature type="domain" description="VTT" evidence="8">
    <location>
        <begin position="45"/>
        <end position="173"/>
    </location>
</feature>
<evidence type="ECO:0000256" key="2">
    <source>
        <dbReference type="ARBA" id="ARBA00010792"/>
    </source>
</evidence>
<name>A0AAU9CQB5_9LACO</name>
<dbReference type="EMBL" id="AP026801">
    <property type="protein sequence ID" value="BDR56129.1"/>
    <property type="molecule type" value="Genomic_DNA"/>
</dbReference>
<feature type="transmembrane region" description="Helical" evidence="7">
    <location>
        <begin position="187"/>
        <end position="209"/>
    </location>
</feature>
<evidence type="ECO:0000313" key="9">
    <source>
        <dbReference type="EMBL" id="BDR56129.1"/>
    </source>
</evidence>
<gene>
    <name evidence="9" type="ORF">KIMC2_06910</name>
</gene>
<dbReference type="KEGG" id="xak:KIMC2_06910"/>
<evidence type="ECO:0000259" key="8">
    <source>
        <dbReference type="Pfam" id="PF09335"/>
    </source>
</evidence>
<dbReference type="InterPro" id="IPR032818">
    <property type="entry name" value="DedA-like"/>
</dbReference>
<evidence type="ECO:0000256" key="4">
    <source>
        <dbReference type="ARBA" id="ARBA00022692"/>
    </source>
</evidence>
<feature type="transmembrane region" description="Helical" evidence="7">
    <location>
        <begin position="153"/>
        <end position="175"/>
    </location>
</feature>
<evidence type="ECO:0000256" key="7">
    <source>
        <dbReference type="RuleBase" id="RU367016"/>
    </source>
</evidence>
<reference evidence="9 10" key="1">
    <citation type="journal article" date="2023" name="Microbiol. Spectr.">
        <title>Symbiosis of Carpenter Bees with Uncharacterized Lactic Acid Bacteria Showing NAD Auxotrophy.</title>
        <authorList>
            <person name="Kawasaki S."/>
            <person name="Ozawa K."/>
            <person name="Mori T."/>
            <person name="Yamamoto A."/>
            <person name="Ito M."/>
            <person name="Ohkuma M."/>
            <person name="Sakamoto M."/>
            <person name="Matsutani M."/>
        </authorList>
    </citation>
    <scope>NUCLEOTIDE SEQUENCE [LARGE SCALE GENOMIC DNA]</scope>
    <source>
        <strain evidence="9 10">KimC2</strain>
    </source>
</reference>
<evidence type="ECO:0000256" key="3">
    <source>
        <dbReference type="ARBA" id="ARBA00022475"/>
    </source>
</evidence>
<proteinExistence type="inferred from homology"/>
<sequence length="217" mass="25182">MQFLDYIIHLEKYLPQFIQLYGSWIYLLYFLVLFVETGLVIFPFLPGDSILFLGGSLAALRNGGINLWYLIIISIVAAILGDFVNFEIGKRFGHHIENSPRWQRFIKPEYLKRAQNFFNKYGKISIFLGRFMPIIRTMVPFVAGTAKMTYRHFVIYNLVGGTTWVMLMTLLGYFFGQHPFVQKHFSLILIAIIIISVLPAVIVWVRGLFNKKESNND</sequence>
<dbReference type="GO" id="GO:0005886">
    <property type="term" value="C:plasma membrane"/>
    <property type="evidence" value="ECO:0007669"/>
    <property type="project" value="UniProtKB-SubCell"/>
</dbReference>
<evidence type="ECO:0000256" key="1">
    <source>
        <dbReference type="ARBA" id="ARBA00004651"/>
    </source>
</evidence>
<comment type="similarity">
    <text evidence="2 7">Belongs to the DedA family.</text>
</comment>
<protein>
    <submittedName>
        <fullName evidence="9">Cytochrome o ubiquinol oxidase</fullName>
    </submittedName>
</protein>
<keyword evidence="3 7" id="KW-1003">Cell membrane</keyword>
<evidence type="ECO:0000256" key="6">
    <source>
        <dbReference type="ARBA" id="ARBA00023136"/>
    </source>
</evidence>